<accession>A0A1H0LSF1</accession>
<keyword evidence="3 10" id="KW-0328">Glycosyltransferase</keyword>
<evidence type="ECO:0000256" key="10">
    <source>
        <dbReference type="HAMAP-Rule" id="MF_00033"/>
    </source>
</evidence>
<evidence type="ECO:0000256" key="3">
    <source>
        <dbReference type="ARBA" id="ARBA00022676"/>
    </source>
</evidence>
<dbReference type="InterPro" id="IPR006009">
    <property type="entry name" value="GlcNAc_MurG"/>
</dbReference>
<keyword evidence="5 10" id="KW-0133">Cell shape</keyword>
<evidence type="ECO:0000259" key="12">
    <source>
        <dbReference type="Pfam" id="PF04101"/>
    </source>
</evidence>
<dbReference type="SUPFAM" id="SSF53756">
    <property type="entry name" value="UDP-Glycosyltransferase/glycogen phosphorylase"/>
    <property type="match status" value="1"/>
</dbReference>
<dbReference type="CDD" id="cd03785">
    <property type="entry name" value="GT28_MurG"/>
    <property type="match status" value="1"/>
</dbReference>
<dbReference type="EC" id="2.4.1.227" evidence="10"/>
<dbReference type="UniPathway" id="UPA00219"/>
<dbReference type="GO" id="GO:0008360">
    <property type="term" value="P:regulation of cell shape"/>
    <property type="evidence" value="ECO:0007669"/>
    <property type="project" value="UniProtKB-KW"/>
</dbReference>
<dbReference type="RefSeq" id="WP_074481858.1">
    <property type="nucleotide sequence ID" value="NZ_FNJK01000002.1"/>
</dbReference>
<feature type="domain" description="Glycosyltransferase family 28 N-terminal" evidence="11">
    <location>
        <begin position="5"/>
        <end position="145"/>
    </location>
</feature>
<evidence type="ECO:0000256" key="8">
    <source>
        <dbReference type="ARBA" id="ARBA00023306"/>
    </source>
</evidence>
<evidence type="ECO:0000256" key="4">
    <source>
        <dbReference type="ARBA" id="ARBA00022679"/>
    </source>
</evidence>
<evidence type="ECO:0000256" key="2">
    <source>
        <dbReference type="ARBA" id="ARBA00022618"/>
    </source>
</evidence>
<protein>
    <recommendedName>
        <fullName evidence="10">UDP-N-acetylglucosamine--N-acetylmuramyl-(pentapeptide) pyrophosphoryl-undecaprenol N-acetylglucosamine transferase</fullName>
        <ecNumber evidence="10">2.4.1.227</ecNumber>
    </recommendedName>
    <alternativeName>
        <fullName evidence="10">Undecaprenyl-PP-MurNAc-pentapeptide-UDPGlcNAc GlcNAc transferase</fullName>
    </alternativeName>
</protein>
<dbReference type="GO" id="GO:0009252">
    <property type="term" value="P:peptidoglycan biosynthetic process"/>
    <property type="evidence" value="ECO:0007669"/>
    <property type="project" value="UniProtKB-UniRule"/>
</dbReference>
<dbReference type="AlphaFoldDB" id="A0A1H0LSF1"/>
<evidence type="ECO:0000256" key="1">
    <source>
        <dbReference type="ARBA" id="ARBA00022475"/>
    </source>
</evidence>
<dbReference type="GO" id="GO:0005886">
    <property type="term" value="C:plasma membrane"/>
    <property type="evidence" value="ECO:0007669"/>
    <property type="project" value="UniProtKB-SubCell"/>
</dbReference>
<proteinExistence type="inferred from homology"/>
<dbReference type="EMBL" id="FNJK01000002">
    <property type="protein sequence ID" value="SDO70971.1"/>
    <property type="molecule type" value="Genomic_DNA"/>
</dbReference>
<organism evidence="13 14">
    <name type="scientific">Streptococcus equinus</name>
    <name type="common">Streptococcus bovis</name>
    <dbReference type="NCBI Taxonomy" id="1335"/>
    <lineage>
        <taxon>Bacteria</taxon>
        <taxon>Bacillati</taxon>
        <taxon>Bacillota</taxon>
        <taxon>Bacilli</taxon>
        <taxon>Lactobacillales</taxon>
        <taxon>Streptococcaceae</taxon>
        <taxon>Streptococcus</taxon>
    </lineage>
</organism>
<dbReference type="Pfam" id="PF04101">
    <property type="entry name" value="Glyco_tran_28_C"/>
    <property type="match status" value="1"/>
</dbReference>
<feature type="domain" description="Glycosyl transferase family 28 C-terminal" evidence="12">
    <location>
        <begin position="189"/>
        <end position="348"/>
    </location>
</feature>
<dbReference type="PANTHER" id="PTHR21015:SF27">
    <property type="entry name" value="UDP-N-ACETYLGLUCOSAMINE--N-ACETYLMURAMYL-(PENTAPEPTIDE) PYROPHOSPHORYL-UNDECAPRENOL N-ACETYLGLUCOSAMINE TRANSFERASE"/>
    <property type="match status" value="1"/>
</dbReference>
<evidence type="ECO:0000256" key="7">
    <source>
        <dbReference type="ARBA" id="ARBA00023136"/>
    </source>
</evidence>
<evidence type="ECO:0000313" key="13">
    <source>
        <dbReference type="EMBL" id="SDO70971.1"/>
    </source>
</evidence>
<comment type="pathway">
    <text evidence="10">Cell wall biogenesis; peptidoglycan biosynthesis.</text>
</comment>
<evidence type="ECO:0000313" key="14">
    <source>
        <dbReference type="Proteomes" id="UP000183816"/>
    </source>
</evidence>
<keyword evidence="2 10" id="KW-0132">Cell division</keyword>
<sequence>MAKKIVFTGGGTVGHVTLNLILIPKFIKDGWEVHYIGDKHGIEHEQIEKSGLDVTFHSIATGKLRRYFSWQNMLDVFKVSFGILQSIAIIAKIRPQALFSKGGFVSVPPVIAAKTLGVPVFVHESDLSMGLANKIAYKFATTMYTTFEQAEGLVKAKHVGAITKVGSKVAYDESKIEDIKKHFNPDLKTLLFIGGSAGARVFNDFITNTPELVEHYNVINISGDKSLNGLSQNLYRVDYVTDLYQPLMDMADAVVTRGGSNTIFELVAMNKLHLIVPLGKEASRGDQLENAAYFEKKGYARQLSEDKLTFSNLEEELTQLFEQENSYHTQMKNSTEIKSQEEFYDLLKQDISKTAKRNLNDKKERA</sequence>
<dbReference type="InterPro" id="IPR007235">
    <property type="entry name" value="Glyco_trans_28_C"/>
</dbReference>
<comment type="similarity">
    <text evidence="10">Belongs to the glycosyltransferase 28 family. MurG subfamily.</text>
</comment>
<comment type="subcellular location">
    <subcellularLocation>
        <location evidence="10">Cell membrane</location>
        <topology evidence="10">Peripheral membrane protein</topology>
        <orientation evidence="10">Cytoplasmic side</orientation>
    </subcellularLocation>
</comment>
<reference evidence="13 14" key="1">
    <citation type="submission" date="2016-10" db="EMBL/GenBank/DDBJ databases">
        <authorList>
            <person name="de Groot N.N."/>
        </authorList>
    </citation>
    <scope>NUCLEOTIDE SEQUENCE [LARGE SCALE GENOMIC DNA]</scope>
    <source>
        <strain evidence="13 14">Sb04</strain>
    </source>
</reference>
<name>A0A1H0LSF1_STREI</name>
<evidence type="ECO:0000256" key="9">
    <source>
        <dbReference type="ARBA" id="ARBA00023316"/>
    </source>
</evidence>
<gene>
    <name evidence="10" type="primary">murG</name>
    <name evidence="13" type="ORF">SAMN05216347_10257</name>
</gene>
<feature type="binding site" evidence="10">
    <location>
        <position position="287"/>
    </location>
    <ligand>
        <name>UDP-N-acetyl-alpha-D-glucosamine</name>
        <dbReference type="ChEBI" id="CHEBI:57705"/>
    </ligand>
</feature>
<dbReference type="GO" id="GO:0071555">
    <property type="term" value="P:cell wall organization"/>
    <property type="evidence" value="ECO:0007669"/>
    <property type="project" value="UniProtKB-KW"/>
</dbReference>
<feature type="binding site" evidence="10">
    <location>
        <position position="196"/>
    </location>
    <ligand>
        <name>UDP-N-acetyl-alpha-D-glucosamine</name>
        <dbReference type="ChEBI" id="CHEBI:57705"/>
    </ligand>
</feature>
<dbReference type="GO" id="GO:0050511">
    <property type="term" value="F:undecaprenyldiphospho-muramoylpentapeptide beta-N-acetylglucosaminyltransferase activity"/>
    <property type="evidence" value="ECO:0007669"/>
    <property type="project" value="UniProtKB-UniRule"/>
</dbReference>
<keyword evidence="9 10" id="KW-0961">Cell wall biogenesis/degradation</keyword>
<dbReference type="InterPro" id="IPR004276">
    <property type="entry name" value="GlycoTrans_28_N"/>
</dbReference>
<comment type="caution">
    <text evidence="10">Lacks conserved residue(s) required for the propagation of feature annotation.</text>
</comment>
<evidence type="ECO:0000259" key="11">
    <source>
        <dbReference type="Pfam" id="PF03033"/>
    </source>
</evidence>
<evidence type="ECO:0000256" key="5">
    <source>
        <dbReference type="ARBA" id="ARBA00022960"/>
    </source>
</evidence>
<dbReference type="Gene3D" id="3.40.50.2000">
    <property type="entry name" value="Glycogen Phosphorylase B"/>
    <property type="match status" value="2"/>
</dbReference>
<dbReference type="PANTHER" id="PTHR21015">
    <property type="entry name" value="UDP-N-ACETYLGLUCOSAMINE--N-ACETYLMURAMYL-(PENTAPEPTIDE) PYROPHOSPHORYL-UNDECAPRENOL N-ACETYLGLUCOSAMINE TRANSFERASE 1"/>
    <property type="match status" value="1"/>
</dbReference>
<dbReference type="OrthoDB" id="9808936at2"/>
<dbReference type="Pfam" id="PF03033">
    <property type="entry name" value="Glyco_transf_28"/>
    <property type="match status" value="1"/>
</dbReference>
<evidence type="ECO:0000256" key="6">
    <source>
        <dbReference type="ARBA" id="ARBA00022984"/>
    </source>
</evidence>
<dbReference type="Proteomes" id="UP000183816">
    <property type="component" value="Unassembled WGS sequence"/>
</dbReference>
<keyword evidence="8 10" id="KW-0131">Cell cycle</keyword>
<dbReference type="HAMAP" id="MF_00033">
    <property type="entry name" value="MurG"/>
    <property type="match status" value="1"/>
</dbReference>
<comment type="catalytic activity">
    <reaction evidence="10">
        <text>Mur2Ac(oyl-L-Ala-gamma-D-Glu-L-Lys-D-Ala-D-Ala)-di-trans,octa-cis-undecaprenyl diphosphate + UDP-N-acetyl-alpha-D-glucosamine = beta-D-GlcNAc-(1-&gt;4)-Mur2Ac(oyl-L-Ala-gamma-D-Glu-L-Lys-D-Ala-D-Ala)-di-trans,octa-cis-undecaprenyl diphosphate + UDP + H(+)</text>
        <dbReference type="Rhea" id="RHEA:23192"/>
        <dbReference type="ChEBI" id="CHEBI:15378"/>
        <dbReference type="ChEBI" id="CHEBI:57705"/>
        <dbReference type="ChEBI" id="CHEBI:58223"/>
        <dbReference type="ChEBI" id="CHEBI:60032"/>
        <dbReference type="ChEBI" id="CHEBI:60033"/>
        <dbReference type="EC" id="2.4.1.227"/>
    </reaction>
</comment>
<keyword evidence="6 10" id="KW-0573">Peptidoglycan synthesis</keyword>
<dbReference type="GO" id="GO:0005975">
    <property type="term" value="P:carbohydrate metabolic process"/>
    <property type="evidence" value="ECO:0007669"/>
    <property type="project" value="InterPro"/>
</dbReference>
<keyword evidence="4 10" id="KW-0808">Transferase</keyword>
<keyword evidence="7 10" id="KW-0472">Membrane</keyword>
<keyword evidence="1 10" id="KW-1003">Cell membrane</keyword>
<dbReference type="GO" id="GO:0051301">
    <property type="term" value="P:cell division"/>
    <property type="evidence" value="ECO:0007669"/>
    <property type="project" value="UniProtKB-KW"/>
</dbReference>
<comment type="function">
    <text evidence="10">Cell wall formation. Catalyzes the transfer of a GlcNAc subunit on undecaprenyl-pyrophosphoryl-MurNAc-pentapeptide (lipid intermediate I) to form undecaprenyl-pyrophosphoryl-MurNAc-(pentapeptide)GlcNAc (lipid intermediate II).</text>
</comment>